<dbReference type="AlphaFoldDB" id="A0A9X3PF01"/>
<protein>
    <recommendedName>
        <fullName evidence="3">mRNA interferase MazF</fullName>
    </recommendedName>
</protein>
<dbReference type="Proteomes" id="UP001146067">
    <property type="component" value="Unassembled WGS sequence"/>
</dbReference>
<sequence length="111" mass="11890">MSPEGSKSEQRLLKRGEVYMHTPTGKRVVVLSDDRFNAATHTGRVLVAPLGRRPGPSSVPCGDQDPVGGFVHVAELGQATVGSLADCACMLSGRTMEHLNRALVTLFDLPY</sequence>
<proteinExistence type="predicted"/>
<comment type="caution">
    <text evidence="1">The sequence shown here is derived from an EMBL/GenBank/DDBJ whole genome shotgun (WGS) entry which is preliminary data.</text>
</comment>
<accession>A0A9X3PF01</accession>
<evidence type="ECO:0008006" key="3">
    <source>
        <dbReference type="Google" id="ProtNLM"/>
    </source>
</evidence>
<organism evidence="1 2">
    <name type="scientific">Glycomyces luteolus</name>
    <dbReference type="NCBI Taxonomy" id="2670330"/>
    <lineage>
        <taxon>Bacteria</taxon>
        <taxon>Bacillati</taxon>
        <taxon>Actinomycetota</taxon>
        <taxon>Actinomycetes</taxon>
        <taxon>Glycomycetales</taxon>
        <taxon>Glycomycetaceae</taxon>
        <taxon>Glycomyces</taxon>
    </lineage>
</organism>
<dbReference type="SUPFAM" id="SSF50118">
    <property type="entry name" value="Cell growth inhibitor/plasmid maintenance toxic component"/>
    <property type="match status" value="1"/>
</dbReference>
<gene>
    <name evidence="1" type="ORF">O1R50_24525</name>
</gene>
<evidence type="ECO:0000313" key="1">
    <source>
        <dbReference type="EMBL" id="MDA1362806.1"/>
    </source>
</evidence>
<reference evidence="1" key="1">
    <citation type="submission" date="2022-12" db="EMBL/GenBank/DDBJ databases">
        <title>Gycomyces niveus sp.nov.,a novel actinomycete isolated from soil in Shouguan.</title>
        <authorList>
            <person name="Yang X."/>
        </authorList>
    </citation>
    <scope>NUCLEOTIDE SEQUENCE</scope>
    <source>
        <strain evidence="1">NEAU-A15</strain>
    </source>
</reference>
<dbReference type="RefSeq" id="WP_270112888.1">
    <property type="nucleotide sequence ID" value="NZ_JAPZVP010000028.1"/>
</dbReference>
<evidence type="ECO:0000313" key="2">
    <source>
        <dbReference type="Proteomes" id="UP001146067"/>
    </source>
</evidence>
<keyword evidence="2" id="KW-1185">Reference proteome</keyword>
<dbReference type="EMBL" id="JAPZVP010000028">
    <property type="protein sequence ID" value="MDA1362806.1"/>
    <property type="molecule type" value="Genomic_DNA"/>
</dbReference>
<name>A0A9X3PF01_9ACTN</name>